<name>A0ABN7VG46_GIGMA</name>
<organism evidence="1 2">
    <name type="scientific">Gigaspora margarita</name>
    <dbReference type="NCBI Taxonomy" id="4874"/>
    <lineage>
        <taxon>Eukaryota</taxon>
        <taxon>Fungi</taxon>
        <taxon>Fungi incertae sedis</taxon>
        <taxon>Mucoromycota</taxon>
        <taxon>Glomeromycotina</taxon>
        <taxon>Glomeromycetes</taxon>
        <taxon>Diversisporales</taxon>
        <taxon>Gigasporaceae</taxon>
        <taxon>Gigaspora</taxon>
    </lineage>
</organism>
<dbReference type="EMBL" id="CAJVQB010014400">
    <property type="protein sequence ID" value="CAG8768142.1"/>
    <property type="molecule type" value="Genomic_DNA"/>
</dbReference>
<feature type="non-terminal residue" evidence="1">
    <location>
        <position position="1"/>
    </location>
</feature>
<reference evidence="1 2" key="1">
    <citation type="submission" date="2021-06" db="EMBL/GenBank/DDBJ databases">
        <authorList>
            <person name="Kallberg Y."/>
            <person name="Tangrot J."/>
            <person name="Rosling A."/>
        </authorList>
    </citation>
    <scope>NUCLEOTIDE SEQUENCE [LARGE SCALE GENOMIC DNA]</scope>
    <source>
        <strain evidence="1 2">120-4 pot B 10/14</strain>
    </source>
</reference>
<gene>
    <name evidence="1" type="ORF">GMARGA_LOCUS18225</name>
</gene>
<accession>A0ABN7VG46</accession>
<sequence length="42" mass="4558">STKWQNLRGFCVNSYGWKGLGANFASSGDGSWSAHSVRLLIV</sequence>
<evidence type="ECO:0000313" key="2">
    <source>
        <dbReference type="Proteomes" id="UP000789901"/>
    </source>
</evidence>
<dbReference type="Proteomes" id="UP000789901">
    <property type="component" value="Unassembled WGS sequence"/>
</dbReference>
<comment type="caution">
    <text evidence="1">The sequence shown here is derived from an EMBL/GenBank/DDBJ whole genome shotgun (WGS) entry which is preliminary data.</text>
</comment>
<evidence type="ECO:0000313" key="1">
    <source>
        <dbReference type="EMBL" id="CAG8768142.1"/>
    </source>
</evidence>
<proteinExistence type="predicted"/>
<keyword evidence="2" id="KW-1185">Reference proteome</keyword>
<protein>
    <submittedName>
        <fullName evidence="1">30621_t:CDS:1</fullName>
    </submittedName>
</protein>